<dbReference type="NCBIfam" id="TIGR03263">
    <property type="entry name" value="guanyl_kin"/>
    <property type="match status" value="1"/>
</dbReference>
<dbReference type="CDD" id="cd00071">
    <property type="entry name" value="GMPK"/>
    <property type="match status" value="1"/>
</dbReference>
<evidence type="ECO:0000313" key="8">
    <source>
        <dbReference type="EMBL" id="KAL3268753.1"/>
    </source>
</evidence>
<dbReference type="InterPro" id="IPR027417">
    <property type="entry name" value="P-loop_NTPase"/>
</dbReference>
<comment type="caution">
    <text evidence="8">The sequence shown here is derived from an EMBL/GenBank/DDBJ whole genome shotgun (WGS) entry which is preliminary data.</text>
</comment>
<dbReference type="EC" id="2.7.4.8" evidence="2"/>
<comment type="similarity">
    <text evidence="1">Belongs to the guanylate kinase family.</text>
</comment>
<dbReference type="Pfam" id="PF00625">
    <property type="entry name" value="Guanylate_kin"/>
    <property type="match status" value="1"/>
</dbReference>
<dbReference type="PANTHER" id="PTHR23117:SF13">
    <property type="entry name" value="GUANYLATE KINASE"/>
    <property type="match status" value="1"/>
</dbReference>
<keyword evidence="4" id="KW-0547">Nucleotide-binding</keyword>
<evidence type="ECO:0000256" key="5">
    <source>
        <dbReference type="ARBA" id="ARBA00022777"/>
    </source>
</evidence>
<evidence type="ECO:0000256" key="1">
    <source>
        <dbReference type="ARBA" id="ARBA00005790"/>
    </source>
</evidence>
<dbReference type="InterPro" id="IPR008145">
    <property type="entry name" value="GK/Ca_channel_bsu"/>
</dbReference>
<organism evidence="8 9">
    <name type="scientific">Cryptolaemus montrouzieri</name>
    <dbReference type="NCBI Taxonomy" id="559131"/>
    <lineage>
        <taxon>Eukaryota</taxon>
        <taxon>Metazoa</taxon>
        <taxon>Ecdysozoa</taxon>
        <taxon>Arthropoda</taxon>
        <taxon>Hexapoda</taxon>
        <taxon>Insecta</taxon>
        <taxon>Pterygota</taxon>
        <taxon>Neoptera</taxon>
        <taxon>Endopterygota</taxon>
        <taxon>Coleoptera</taxon>
        <taxon>Polyphaga</taxon>
        <taxon>Cucujiformia</taxon>
        <taxon>Coccinelloidea</taxon>
        <taxon>Coccinellidae</taxon>
        <taxon>Scymninae</taxon>
        <taxon>Scymnini</taxon>
        <taxon>Cryptolaemus</taxon>
    </lineage>
</organism>
<dbReference type="InterPro" id="IPR008144">
    <property type="entry name" value="Guanylate_kin-like_dom"/>
</dbReference>
<dbReference type="Proteomes" id="UP001516400">
    <property type="component" value="Unassembled WGS sequence"/>
</dbReference>
<evidence type="ECO:0000256" key="4">
    <source>
        <dbReference type="ARBA" id="ARBA00022741"/>
    </source>
</evidence>
<protein>
    <recommendedName>
        <fullName evidence="2">guanylate kinase</fullName>
        <ecNumber evidence="2">2.7.4.8</ecNumber>
    </recommendedName>
</protein>
<evidence type="ECO:0000256" key="2">
    <source>
        <dbReference type="ARBA" id="ARBA00012961"/>
    </source>
</evidence>
<dbReference type="Gene3D" id="3.40.50.300">
    <property type="entry name" value="P-loop containing nucleotide triphosphate hydrolases"/>
    <property type="match status" value="1"/>
</dbReference>
<proteinExistence type="inferred from homology"/>
<gene>
    <name evidence="8" type="ORF">HHI36_007855</name>
</gene>
<dbReference type="SUPFAM" id="SSF52540">
    <property type="entry name" value="P-loop containing nucleoside triphosphate hydrolases"/>
    <property type="match status" value="1"/>
</dbReference>
<keyword evidence="6" id="KW-0067">ATP-binding</keyword>
<dbReference type="SMART" id="SM00072">
    <property type="entry name" value="GuKc"/>
    <property type="match status" value="1"/>
</dbReference>
<dbReference type="PROSITE" id="PS00856">
    <property type="entry name" value="GUANYLATE_KINASE_1"/>
    <property type="match status" value="1"/>
</dbReference>
<name>A0ABD2MQX2_9CUCU</name>
<evidence type="ECO:0000259" key="7">
    <source>
        <dbReference type="PROSITE" id="PS50052"/>
    </source>
</evidence>
<accession>A0ABD2MQX2</accession>
<dbReference type="InterPro" id="IPR020590">
    <property type="entry name" value="Guanylate_kinase_CS"/>
</dbReference>
<sequence length="201" mass="22611">MAPDTKALSLFRPLVICGPSGSGKSTLLHKILNDYPHKFRLSVSHTTRKPRPGEIDGTHYHFTNIDDMKKAISEGKFIETAQFSGNLYGTSKEAVNAIAKDGKICILDVEVNGVRQIKETDLNPWYVFINPPSLDVLEARLRGRKTETEDSLKKRLETANIEIEFGLQPGNFDKIIVNDDLDKAYTELKTFIKSNVLENFD</sequence>
<dbReference type="EMBL" id="JABFTP020000021">
    <property type="protein sequence ID" value="KAL3268753.1"/>
    <property type="molecule type" value="Genomic_DNA"/>
</dbReference>
<dbReference type="AlphaFoldDB" id="A0ABD2MQX2"/>
<evidence type="ECO:0000313" key="9">
    <source>
        <dbReference type="Proteomes" id="UP001516400"/>
    </source>
</evidence>
<dbReference type="InterPro" id="IPR017665">
    <property type="entry name" value="Guanylate_kinase"/>
</dbReference>
<keyword evidence="9" id="KW-1185">Reference proteome</keyword>
<dbReference type="GO" id="GO:0004385">
    <property type="term" value="F:GMP kinase activity"/>
    <property type="evidence" value="ECO:0007669"/>
    <property type="project" value="UniProtKB-EC"/>
</dbReference>
<feature type="domain" description="Guanylate kinase-like" evidence="7">
    <location>
        <begin position="11"/>
        <end position="193"/>
    </location>
</feature>
<dbReference type="PANTHER" id="PTHR23117">
    <property type="entry name" value="GUANYLATE KINASE-RELATED"/>
    <property type="match status" value="1"/>
</dbReference>
<evidence type="ECO:0000256" key="3">
    <source>
        <dbReference type="ARBA" id="ARBA00022679"/>
    </source>
</evidence>
<dbReference type="GO" id="GO:0005524">
    <property type="term" value="F:ATP binding"/>
    <property type="evidence" value="ECO:0007669"/>
    <property type="project" value="UniProtKB-KW"/>
</dbReference>
<dbReference type="FunFam" id="3.40.50.300:FF:000776">
    <property type="entry name" value="Guanylate kinase 2"/>
    <property type="match status" value="1"/>
</dbReference>
<evidence type="ECO:0000256" key="6">
    <source>
        <dbReference type="ARBA" id="ARBA00022840"/>
    </source>
</evidence>
<reference evidence="8 9" key="1">
    <citation type="journal article" date="2021" name="BMC Biol.">
        <title>Horizontally acquired antibacterial genes associated with adaptive radiation of ladybird beetles.</title>
        <authorList>
            <person name="Li H.S."/>
            <person name="Tang X.F."/>
            <person name="Huang Y.H."/>
            <person name="Xu Z.Y."/>
            <person name="Chen M.L."/>
            <person name="Du X.Y."/>
            <person name="Qiu B.Y."/>
            <person name="Chen P.T."/>
            <person name="Zhang W."/>
            <person name="Slipinski A."/>
            <person name="Escalona H.E."/>
            <person name="Waterhouse R.M."/>
            <person name="Zwick A."/>
            <person name="Pang H."/>
        </authorList>
    </citation>
    <scope>NUCLEOTIDE SEQUENCE [LARGE SCALE GENOMIC DNA]</scope>
    <source>
        <strain evidence="8">SYSU2018</strain>
    </source>
</reference>
<keyword evidence="5" id="KW-0418">Kinase</keyword>
<dbReference type="PROSITE" id="PS50052">
    <property type="entry name" value="GUANYLATE_KINASE_2"/>
    <property type="match status" value="1"/>
</dbReference>
<keyword evidence="3" id="KW-0808">Transferase</keyword>